<dbReference type="AlphaFoldDB" id="A0A540VPF6"/>
<dbReference type="Gene3D" id="3.20.20.30">
    <property type="entry name" value="Luciferase-like domain"/>
    <property type="match status" value="1"/>
</dbReference>
<name>A0A540VPF6_9GAMM</name>
<dbReference type="EMBL" id="VIFK01000162">
    <property type="protein sequence ID" value="TQE98635.1"/>
    <property type="molecule type" value="Genomic_DNA"/>
</dbReference>
<sequence length="331" mass="35572">MTLTRLSVLEQSPVPEGVSAGQVLQRTGELARIAEELGYTRFWLSEHHNTPYLASAAPEILTAHVAAVTRRIRVGAGAVLLPNYSPLKVAEVFRLLHALHPERIDLGIGHATGADPPTAQALQRGTPRLSAQASERAMADLLIYLAGGSPPGAQESVRAVPLHSGSPPVWTVGGYTAARQSACLGLPFVLAHFTNRPDGGDVLEVYRHAFQPSSRLDQPMAAAAVSVICAETDPAARRIASSFQLLRVRIEDGSATCIPSVEDASRHTFTKAQQAGLRQARNPLVVGSPERVHEELNTLSETLGVEELLVTTICHDFADRVRSYEMIARAI</sequence>
<comment type="caution">
    <text evidence="3">The sequence shown here is derived from an EMBL/GenBank/DDBJ whole genome shotgun (WGS) entry which is preliminary data.</text>
</comment>
<dbReference type="NCBIfam" id="TIGR03558">
    <property type="entry name" value="oxido_grp_1"/>
    <property type="match status" value="1"/>
</dbReference>
<comment type="similarity">
    <text evidence="1">To bacterial alkanal monooxygenase alpha and beta chains.</text>
</comment>
<dbReference type="InterPro" id="IPR050766">
    <property type="entry name" value="Bact_Lucif_Oxidored"/>
</dbReference>
<dbReference type="PANTHER" id="PTHR30137:SF20">
    <property type="entry name" value="N-ACETYL-S-ALKYLCYSTEINE MONOOXYGENASE"/>
    <property type="match status" value="1"/>
</dbReference>
<proteinExistence type="predicted"/>
<evidence type="ECO:0000259" key="2">
    <source>
        <dbReference type="Pfam" id="PF00296"/>
    </source>
</evidence>
<dbReference type="GO" id="GO:0016705">
    <property type="term" value="F:oxidoreductase activity, acting on paired donors, with incorporation or reduction of molecular oxygen"/>
    <property type="evidence" value="ECO:0007669"/>
    <property type="project" value="InterPro"/>
</dbReference>
<evidence type="ECO:0000313" key="4">
    <source>
        <dbReference type="Proteomes" id="UP000315400"/>
    </source>
</evidence>
<dbReference type="InterPro" id="IPR036661">
    <property type="entry name" value="Luciferase-like_sf"/>
</dbReference>
<dbReference type="GO" id="GO:0005829">
    <property type="term" value="C:cytosol"/>
    <property type="evidence" value="ECO:0007669"/>
    <property type="project" value="TreeGrafter"/>
</dbReference>
<dbReference type="Pfam" id="PF00296">
    <property type="entry name" value="Bac_luciferase"/>
    <property type="match status" value="1"/>
</dbReference>
<protein>
    <submittedName>
        <fullName evidence="3">LLM class flavin-dependent oxidoreductase</fullName>
    </submittedName>
</protein>
<dbReference type="SUPFAM" id="SSF51679">
    <property type="entry name" value="Bacterial luciferase-like"/>
    <property type="match status" value="1"/>
</dbReference>
<dbReference type="Proteomes" id="UP000315400">
    <property type="component" value="Unassembled WGS sequence"/>
</dbReference>
<evidence type="ECO:0000313" key="3">
    <source>
        <dbReference type="EMBL" id="TQE98635.1"/>
    </source>
</evidence>
<feature type="domain" description="Luciferase-like" evidence="2">
    <location>
        <begin position="11"/>
        <end position="305"/>
    </location>
</feature>
<evidence type="ECO:0000256" key="1">
    <source>
        <dbReference type="ARBA" id="ARBA00007789"/>
    </source>
</evidence>
<organism evidence="3 4">
    <name type="scientific">Spiribacter salinus</name>
    <dbReference type="NCBI Taxonomy" id="1335746"/>
    <lineage>
        <taxon>Bacteria</taxon>
        <taxon>Pseudomonadati</taxon>
        <taxon>Pseudomonadota</taxon>
        <taxon>Gammaproteobacteria</taxon>
        <taxon>Chromatiales</taxon>
        <taxon>Ectothiorhodospiraceae</taxon>
        <taxon>Spiribacter</taxon>
    </lineage>
</organism>
<dbReference type="InterPro" id="IPR019949">
    <property type="entry name" value="CmoO-like"/>
</dbReference>
<gene>
    <name evidence="3" type="ORF">FKY71_12790</name>
</gene>
<dbReference type="PANTHER" id="PTHR30137">
    <property type="entry name" value="LUCIFERASE-LIKE MONOOXYGENASE"/>
    <property type="match status" value="1"/>
</dbReference>
<dbReference type="InterPro" id="IPR011251">
    <property type="entry name" value="Luciferase-like_dom"/>
</dbReference>
<reference evidence="3 4" key="1">
    <citation type="submission" date="2019-06" db="EMBL/GenBank/DDBJ databases">
        <title>Metagenome assembled Genome of Spiribacter salinus SL48-SHIP from the microbial mat of Salt Lake 48 (Novosibirsk region, Russia).</title>
        <authorList>
            <person name="Shipova A."/>
            <person name="Rozanov A.S."/>
            <person name="Bryanskaya A.V."/>
            <person name="Peltek S.E."/>
        </authorList>
    </citation>
    <scope>NUCLEOTIDE SEQUENCE [LARGE SCALE GENOMIC DNA]</scope>
    <source>
        <strain evidence="3">SL48-SHIP-2</strain>
    </source>
</reference>
<accession>A0A540VPF6</accession>